<reference evidence="2 3" key="1">
    <citation type="submission" date="2020-10" db="EMBL/GenBank/DDBJ databases">
        <title>The Coptis chinensis genome and diversification of protoberbering-type alkaloids.</title>
        <authorList>
            <person name="Wang B."/>
            <person name="Shu S."/>
            <person name="Song C."/>
            <person name="Liu Y."/>
        </authorList>
    </citation>
    <scope>NUCLEOTIDE SEQUENCE [LARGE SCALE GENOMIC DNA]</scope>
    <source>
        <strain evidence="2">HL-2020</strain>
        <tissue evidence="2">Leaf</tissue>
    </source>
</reference>
<gene>
    <name evidence="2" type="ORF">IFM89_029957</name>
</gene>
<protein>
    <submittedName>
        <fullName evidence="2">Uncharacterized protein</fullName>
    </submittedName>
</protein>
<feature type="compositionally biased region" description="Polar residues" evidence="1">
    <location>
        <begin position="156"/>
        <end position="166"/>
    </location>
</feature>
<evidence type="ECO:0000313" key="3">
    <source>
        <dbReference type="Proteomes" id="UP000631114"/>
    </source>
</evidence>
<feature type="region of interest" description="Disordered" evidence="1">
    <location>
        <begin position="156"/>
        <end position="182"/>
    </location>
</feature>
<accession>A0A835HI07</accession>
<organism evidence="2 3">
    <name type="scientific">Coptis chinensis</name>
    <dbReference type="NCBI Taxonomy" id="261450"/>
    <lineage>
        <taxon>Eukaryota</taxon>
        <taxon>Viridiplantae</taxon>
        <taxon>Streptophyta</taxon>
        <taxon>Embryophyta</taxon>
        <taxon>Tracheophyta</taxon>
        <taxon>Spermatophyta</taxon>
        <taxon>Magnoliopsida</taxon>
        <taxon>Ranunculales</taxon>
        <taxon>Ranunculaceae</taxon>
        <taxon>Coptidoideae</taxon>
        <taxon>Coptis</taxon>
    </lineage>
</organism>
<comment type="caution">
    <text evidence="2">The sequence shown here is derived from an EMBL/GenBank/DDBJ whole genome shotgun (WGS) entry which is preliminary data.</text>
</comment>
<dbReference type="Proteomes" id="UP000631114">
    <property type="component" value="Unassembled WGS sequence"/>
</dbReference>
<evidence type="ECO:0000313" key="2">
    <source>
        <dbReference type="EMBL" id="KAF9598707.1"/>
    </source>
</evidence>
<name>A0A835HI07_9MAGN</name>
<dbReference type="EMBL" id="JADFTS010000007">
    <property type="protein sequence ID" value="KAF9598707.1"/>
    <property type="molecule type" value="Genomic_DNA"/>
</dbReference>
<dbReference type="AlphaFoldDB" id="A0A835HI07"/>
<evidence type="ECO:0000256" key="1">
    <source>
        <dbReference type="SAM" id="MobiDB-lite"/>
    </source>
</evidence>
<proteinExistence type="predicted"/>
<sequence>RPVKEERVFRFATRPLPAYAAFLLGYGMPEERSEREYREGNYLSGSLKWLVGCSIRSFMWSGELCLSGCSCPILNPMLAECSSERRVQGRKLALPTNRQRLHSISMPQIHVEGEGNACFERPLRKVRNLNSALLLGHLTQQKEQQTILQTMLKTTSPAQLSGNSGSKAAPAKSISGEAEQKI</sequence>
<keyword evidence="3" id="KW-1185">Reference proteome</keyword>
<feature type="non-terminal residue" evidence="2">
    <location>
        <position position="1"/>
    </location>
</feature>